<reference evidence="3 4" key="1">
    <citation type="submission" date="2020-11" db="EMBL/GenBank/DDBJ databases">
        <title>Pseudonocardia abyssalis sp. nov. and Pseudonocardia oceani sp. nov., description and phylogenomic analysis of two novel actinomycetes isolated from the deep Southern Ocean.</title>
        <authorList>
            <person name="Parra J."/>
        </authorList>
    </citation>
    <scope>NUCLEOTIDE SEQUENCE [LARGE SCALE GENOMIC DNA]</scope>
    <source>
        <strain evidence="4">KRD185</strain>
    </source>
</reference>
<dbReference type="Proteomes" id="UP000694300">
    <property type="component" value="Unassembled WGS sequence"/>
</dbReference>
<feature type="domain" description="ARB-07466-like C-terminal" evidence="2">
    <location>
        <begin position="246"/>
        <end position="357"/>
    </location>
</feature>
<keyword evidence="4" id="KW-1185">Reference proteome</keyword>
<name>A0ABS6UAY6_9PSEU</name>
<organism evidence="3 4">
    <name type="scientific">Pseudonocardia oceani</name>
    <dbReference type="NCBI Taxonomy" id="2792013"/>
    <lineage>
        <taxon>Bacteria</taxon>
        <taxon>Bacillati</taxon>
        <taxon>Actinomycetota</taxon>
        <taxon>Actinomycetes</taxon>
        <taxon>Pseudonocardiales</taxon>
        <taxon>Pseudonocardiaceae</taxon>
        <taxon>Pseudonocardia</taxon>
    </lineage>
</organism>
<comment type="caution">
    <text evidence="3">The sequence shown here is derived from an EMBL/GenBank/DDBJ whole genome shotgun (WGS) entry which is preliminary data.</text>
</comment>
<gene>
    <name evidence="3" type="ORF">I4I82_17140</name>
</gene>
<evidence type="ECO:0000313" key="3">
    <source>
        <dbReference type="EMBL" id="MBW0129392.1"/>
    </source>
</evidence>
<sequence length="378" mass="38808">MSALPRPLVAALAALAALLVLGAAPAPAADPVPGVDAAAVPAAARDWLPLIADLTATGCPELPPVWVVAQVQVESGWDTALVDDAPGGPAGLYGFGQEAWRAAGGAAWSSDPPTADDDVTDVEAHLRVAVPWICTNLRAVTRHLADTGKTADPLDAMLVCHLAGCGRVAGSATGVPVTGEAGCGERCAEVVRRYVDAVRAEVDRFSGAAPGPAPDAPGATTDPGVPAPWTGGATGCEQTDPTGDGCLTGAALHGLEEAAAAFGGWSDGPVIRSAGCWDAHAWNPRSDHPRGRACDLFPGTPGAFAEGAGLEAGWRVADWFRAHAGPLAVRYLIWQGRYWDPSVEDDGGWGRRYTGGGVYDTRDATGGHFDHVHVSFRE</sequence>
<dbReference type="InterPro" id="IPR058593">
    <property type="entry name" value="ARB_07466-like_C"/>
</dbReference>
<dbReference type="Pfam" id="PF26571">
    <property type="entry name" value="VldE"/>
    <property type="match status" value="1"/>
</dbReference>
<dbReference type="RefSeq" id="WP_218595873.1">
    <property type="nucleotide sequence ID" value="NZ_JADQDF010000001.1"/>
</dbReference>
<evidence type="ECO:0000313" key="4">
    <source>
        <dbReference type="Proteomes" id="UP000694300"/>
    </source>
</evidence>
<feature type="signal peptide" evidence="1">
    <location>
        <begin position="1"/>
        <end position="28"/>
    </location>
</feature>
<feature type="chain" id="PRO_5046504256" description="ARB-07466-like C-terminal domain-containing protein" evidence="1">
    <location>
        <begin position="29"/>
        <end position="378"/>
    </location>
</feature>
<dbReference type="EMBL" id="JADQDF010000001">
    <property type="protein sequence ID" value="MBW0129392.1"/>
    <property type="molecule type" value="Genomic_DNA"/>
</dbReference>
<protein>
    <recommendedName>
        <fullName evidence="2">ARB-07466-like C-terminal domain-containing protein</fullName>
    </recommendedName>
</protein>
<proteinExistence type="predicted"/>
<evidence type="ECO:0000259" key="2">
    <source>
        <dbReference type="Pfam" id="PF26571"/>
    </source>
</evidence>
<keyword evidence="1" id="KW-0732">Signal</keyword>
<accession>A0ABS6UAY6</accession>
<evidence type="ECO:0000256" key="1">
    <source>
        <dbReference type="SAM" id="SignalP"/>
    </source>
</evidence>